<evidence type="ECO:0000313" key="8">
    <source>
        <dbReference type="EMBL" id="TXL63740.1"/>
    </source>
</evidence>
<reference evidence="8 9" key="1">
    <citation type="submission" date="2019-06" db="EMBL/GenBank/DDBJ databases">
        <title>Quisquiliibacterium sp. nov., isolated from a maize field.</title>
        <authorList>
            <person name="Lin S.-Y."/>
            <person name="Tsai C.-F."/>
            <person name="Young C.-C."/>
        </authorList>
    </citation>
    <scope>NUCLEOTIDE SEQUENCE [LARGE SCALE GENOMIC DNA]</scope>
    <source>
        <strain evidence="8 9">CC-CFT501</strain>
    </source>
</reference>
<proteinExistence type="predicted"/>
<dbReference type="EMBL" id="VDUY01000007">
    <property type="protein sequence ID" value="TXL63740.1"/>
    <property type="molecule type" value="Genomic_DNA"/>
</dbReference>
<comment type="caution">
    <text evidence="8">The sequence shown here is derived from an EMBL/GenBank/DDBJ whole genome shotgun (WGS) entry which is preliminary data.</text>
</comment>
<evidence type="ECO:0000256" key="4">
    <source>
        <dbReference type="ARBA" id="ARBA00022989"/>
    </source>
</evidence>
<dbReference type="InterPro" id="IPR051461">
    <property type="entry name" value="UPF0750_membrane"/>
</dbReference>
<dbReference type="PANTHER" id="PTHR33545:SF5">
    <property type="entry name" value="UPF0750 MEMBRANE PROTEIN YITT"/>
    <property type="match status" value="1"/>
</dbReference>
<accession>A0A5C8NRV1</accession>
<feature type="transmembrane region" description="Helical" evidence="7">
    <location>
        <begin position="129"/>
        <end position="147"/>
    </location>
</feature>
<keyword evidence="9" id="KW-1185">Reference proteome</keyword>
<dbReference type="PANTHER" id="PTHR33545">
    <property type="entry name" value="UPF0750 MEMBRANE PROTEIN YITT-RELATED"/>
    <property type="match status" value="1"/>
</dbReference>
<keyword evidence="4 7" id="KW-1133">Transmembrane helix</keyword>
<feature type="region of interest" description="Disordered" evidence="6">
    <location>
        <begin position="1"/>
        <end position="22"/>
    </location>
</feature>
<dbReference type="AlphaFoldDB" id="A0A5C8NRV1"/>
<evidence type="ECO:0000256" key="1">
    <source>
        <dbReference type="ARBA" id="ARBA00004651"/>
    </source>
</evidence>
<evidence type="ECO:0000256" key="3">
    <source>
        <dbReference type="ARBA" id="ARBA00022692"/>
    </source>
</evidence>
<evidence type="ECO:0000256" key="2">
    <source>
        <dbReference type="ARBA" id="ARBA00022475"/>
    </source>
</evidence>
<evidence type="ECO:0000313" key="9">
    <source>
        <dbReference type="Proteomes" id="UP000321548"/>
    </source>
</evidence>
<dbReference type="GO" id="GO:0005886">
    <property type="term" value="C:plasma membrane"/>
    <property type="evidence" value="ECO:0007669"/>
    <property type="project" value="UniProtKB-SubCell"/>
</dbReference>
<dbReference type="InterPro" id="IPR003740">
    <property type="entry name" value="YitT"/>
</dbReference>
<evidence type="ECO:0000256" key="7">
    <source>
        <dbReference type="SAM" id="Phobius"/>
    </source>
</evidence>
<organism evidence="8 9">
    <name type="scientific">Zeimonas arvi</name>
    <dbReference type="NCBI Taxonomy" id="2498847"/>
    <lineage>
        <taxon>Bacteria</taxon>
        <taxon>Pseudomonadati</taxon>
        <taxon>Pseudomonadota</taxon>
        <taxon>Betaproteobacteria</taxon>
        <taxon>Burkholderiales</taxon>
        <taxon>Burkholderiaceae</taxon>
        <taxon>Zeimonas</taxon>
    </lineage>
</organism>
<keyword evidence="3 7" id="KW-0812">Transmembrane</keyword>
<dbReference type="RefSeq" id="WP_147705433.1">
    <property type="nucleotide sequence ID" value="NZ_VDUY01000007.1"/>
</dbReference>
<comment type="subcellular location">
    <subcellularLocation>
        <location evidence="1">Cell membrane</location>
        <topology evidence="1">Multi-pass membrane protein</topology>
    </subcellularLocation>
</comment>
<dbReference type="Proteomes" id="UP000321548">
    <property type="component" value="Unassembled WGS sequence"/>
</dbReference>
<feature type="transmembrane region" description="Helical" evidence="7">
    <location>
        <begin position="34"/>
        <end position="54"/>
    </location>
</feature>
<evidence type="ECO:0000256" key="5">
    <source>
        <dbReference type="ARBA" id="ARBA00023136"/>
    </source>
</evidence>
<name>A0A5C8NRV1_9BURK</name>
<feature type="compositionally biased region" description="Pro residues" evidence="6">
    <location>
        <begin position="1"/>
        <end position="14"/>
    </location>
</feature>
<dbReference type="Pfam" id="PF02588">
    <property type="entry name" value="YitT_membrane"/>
    <property type="match status" value="1"/>
</dbReference>
<sequence>MNPAPRPAPPPTPAAGPGLGPAPDSLRHTAIEDAIAFVSATVLVALGVALFENAGLMTGGTAGLALLLSYRTSLGFGPAFLLVNLPFFLLAVFRMGWRFTLKTVAAVTLLSAVSELQRPLLDLGSASPGYAAPVGGLLVGVGLLILFRHRGSLGGFNVLALYLQERLGWRAGWTQLGLDAAVLLLSLLAIPPAIVAISLVGALTLNLTLAINHRPGRYVGM</sequence>
<keyword evidence="2" id="KW-1003">Cell membrane</keyword>
<protein>
    <submittedName>
        <fullName evidence="8">YitT family protein</fullName>
    </submittedName>
</protein>
<keyword evidence="5 7" id="KW-0472">Membrane</keyword>
<evidence type="ECO:0000256" key="6">
    <source>
        <dbReference type="SAM" id="MobiDB-lite"/>
    </source>
</evidence>
<dbReference type="OrthoDB" id="3296441at2"/>
<gene>
    <name evidence="8" type="ORF">FHP08_15640</name>
</gene>
<feature type="transmembrane region" description="Helical" evidence="7">
    <location>
        <begin position="74"/>
        <end position="92"/>
    </location>
</feature>